<proteinExistence type="inferred from homology"/>
<dbReference type="Gene3D" id="3.40.50.2000">
    <property type="entry name" value="Glycogen Phosphorylase B"/>
    <property type="match status" value="2"/>
</dbReference>
<dbReference type="InterPro" id="IPR035595">
    <property type="entry name" value="UDP_glycos_trans_CS"/>
</dbReference>
<organism evidence="5 6">
    <name type="scientific">Dichanthelium oligosanthes</name>
    <dbReference type="NCBI Taxonomy" id="888268"/>
    <lineage>
        <taxon>Eukaryota</taxon>
        <taxon>Viridiplantae</taxon>
        <taxon>Streptophyta</taxon>
        <taxon>Embryophyta</taxon>
        <taxon>Tracheophyta</taxon>
        <taxon>Spermatophyta</taxon>
        <taxon>Magnoliopsida</taxon>
        <taxon>Liliopsida</taxon>
        <taxon>Poales</taxon>
        <taxon>Poaceae</taxon>
        <taxon>PACMAD clade</taxon>
        <taxon>Panicoideae</taxon>
        <taxon>Panicodae</taxon>
        <taxon>Paniceae</taxon>
        <taxon>Dichantheliinae</taxon>
        <taxon>Dichanthelium</taxon>
    </lineage>
</organism>
<dbReference type="Pfam" id="PF00201">
    <property type="entry name" value="UDPGT"/>
    <property type="match status" value="1"/>
</dbReference>
<dbReference type="OrthoDB" id="5835829at2759"/>
<dbReference type="PROSITE" id="PS00375">
    <property type="entry name" value="UDPGT"/>
    <property type="match status" value="1"/>
</dbReference>
<evidence type="ECO:0000256" key="4">
    <source>
        <dbReference type="RuleBase" id="RU362057"/>
    </source>
</evidence>
<keyword evidence="2 3" id="KW-0808">Transferase</keyword>
<dbReference type="AlphaFoldDB" id="A0A1E5W259"/>
<evidence type="ECO:0000313" key="5">
    <source>
        <dbReference type="EMBL" id="OEL31431.1"/>
    </source>
</evidence>
<protein>
    <recommendedName>
        <fullName evidence="4">Glycosyltransferase</fullName>
        <ecNumber evidence="4">2.4.1.-</ecNumber>
    </recommendedName>
</protein>
<sequence>MVLIDQSSDIATGVIRRISGSNPSFSVHVLPPIPSPPELASFVSGKVTLRMLQLLRRYNGELERFLRSVIPRRRLRALVVDMFCVDAIDVAARLGVPAYTFFASCASTLAVLTQVPALLAGRRTGLKELGDSQLDFLGVPPVPASHLLRGLLEHPDDERCKAMADVWARCTGTRGVLVNTFEALESWAVQALADPRCVPGRALPPVYCVGPLVCGGAATGAHSAQQLKEIAVGLDRSGHRFLWVIRTPAGTGSDDQDLDAVLPERFLERTEDRGLVVASWAPQAEILRHPSTAAFVTHCGWNSALKSVGAGLPMLCWPLNAEQRMNKVFLTTARQQGMGVGSEMEGCTSTTGLVGAEEVEAKVRLVMESEYGDHLRARVAARREEARAALADGGSSPAAFARFLSDMEGLPEQQQLE</sequence>
<dbReference type="GO" id="GO:0035251">
    <property type="term" value="F:UDP-glucosyltransferase activity"/>
    <property type="evidence" value="ECO:0007669"/>
    <property type="project" value="InterPro"/>
</dbReference>
<comment type="similarity">
    <text evidence="1 3">Belongs to the UDP-glycosyltransferase family.</text>
</comment>
<dbReference type="PANTHER" id="PTHR48048:SF39">
    <property type="entry name" value="GLYCOSYLTRANSFERASE"/>
    <property type="match status" value="1"/>
</dbReference>
<dbReference type="CDD" id="cd03784">
    <property type="entry name" value="GT1_Gtf-like"/>
    <property type="match status" value="1"/>
</dbReference>
<name>A0A1E5W259_9POAL</name>
<evidence type="ECO:0000256" key="3">
    <source>
        <dbReference type="RuleBase" id="RU003718"/>
    </source>
</evidence>
<dbReference type="EMBL" id="LWDX02023428">
    <property type="protein sequence ID" value="OEL31431.1"/>
    <property type="molecule type" value="Genomic_DNA"/>
</dbReference>
<reference evidence="5 6" key="1">
    <citation type="submission" date="2016-09" db="EMBL/GenBank/DDBJ databases">
        <title>The draft genome of Dichanthelium oligosanthes: A C3 panicoid grass species.</title>
        <authorList>
            <person name="Studer A.J."/>
            <person name="Schnable J.C."/>
            <person name="Brutnell T.P."/>
        </authorList>
    </citation>
    <scope>NUCLEOTIDE SEQUENCE [LARGE SCALE GENOMIC DNA]</scope>
    <source>
        <strain evidence="6">cv. Kellogg 1175</strain>
        <tissue evidence="5">Leaf</tissue>
    </source>
</reference>
<dbReference type="FunFam" id="3.40.50.2000:FF:000056">
    <property type="entry name" value="Glycosyltransferase"/>
    <property type="match status" value="1"/>
</dbReference>
<dbReference type="EC" id="2.4.1.-" evidence="4"/>
<dbReference type="PANTHER" id="PTHR48048">
    <property type="entry name" value="GLYCOSYLTRANSFERASE"/>
    <property type="match status" value="1"/>
</dbReference>
<dbReference type="InterPro" id="IPR050481">
    <property type="entry name" value="UDP-glycosyltransf_plant"/>
</dbReference>
<evidence type="ECO:0000256" key="2">
    <source>
        <dbReference type="ARBA" id="ARBA00022679"/>
    </source>
</evidence>
<keyword evidence="6" id="KW-1185">Reference proteome</keyword>
<accession>A0A1E5W259</accession>
<keyword evidence="3" id="KW-0328">Glycosyltransferase</keyword>
<gene>
    <name evidence="5" type="ORF">BAE44_0007550</name>
</gene>
<dbReference type="InterPro" id="IPR002213">
    <property type="entry name" value="UDP_glucos_trans"/>
</dbReference>
<evidence type="ECO:0000313" key="6">
    <source>
        <dbReference type="Proteomes" id="UP000095767"/>
    </source>
</evidence>
<evidence type="ECO:0000256" key="1">
    <source>
        <dbReference type="ARBA" id="ARBA00009995"/>
    </source>
</evidence>
<dbReference type="SUPFAM" id="SSF53756">
    <property type="entry name" value="UDP-Glycosyltransferase/glycogen phosphorylase"/>
    <property type="match status" value="1"/>
</dbReference>
<dbReference type="Proteomes" id="UP000095767">
    <property type="component" value="Unassembled WGS sequence"/>
</dbReference>
<comment type="caution">
    <text evidence="5">The sequence shown here is derived from an EMBL/GenBank/DDBJ whole genome shotgun (WGS) entry which is preliminary data.</text>
</comment>